<organism evidence="1 2">
    <name type="scientific">Anaerotruncus colihominis</name>
    <dbReference type="NCBI Taxonomy" id="169435"/>
    <lineage>
        <taxon>Bacteria</taxon>
        <taxon>Bacillati</taxon>
        <taxon>Bacillota</taxon>
        <taxon>Clostridia</taxon>
        <taxon>Eubacteriales</taxon>
        <taxon>Oscillospiraceae</taxon>
        <taxon>Anaerotruncus</taxon>
    </lineage>
</organism>
<dbReference type="EMBL" id="VIQT01000007">
    <property type="protein sequence ID" value="NDO38308.1"/>
    <property type="molecule type" value="Genomic_DNA"/>
</dbReference>
<dbReference type="Proteomes" id="UP000462501">
    <property type="component" value="Unassembled WGS sequence"/>
</dbReference>
<reference evidence="1 2" key="1">
    <citation type="submission" date="2019-06" db="EMBL/GenBank/DDBJ databases">
        <title>Draft genome sequences of 15 bacterial species constituting the stable defined intestinal microbiota of the GM15 gnotobiotic mouse model.</title>
        <authorList>
            <person name="Elie C."/>
            <person name="Mathieu A."/>
            <person name="Saliou A."/>
            <person name="Darnaud M."/>
            <person name="Leulier F."/>
            <person name="Tamellini A."/>
        </authorList>
    </citation>
    <scope>NUCLEOTIDE SEQUENCE [LARGE SCALE GENOMIC DNA]</scope>
    <source>
        <strain evidence="1 2">JM4-15</strain>
    </source>
</reference>
<dbReference type="SUPFAM" id="SSF55961">
    <property type="entry name" value="Bet v1-like"/>
    <property type="match status" value="1"/>
</dbReference>
<evidence type="ECO:0000313" key="1">
    <source>
        <dbReference type="EMBL" id="NDO38308.1"/>
    </source>
</evidence>
<comment type="caution">
    <text evidence="1">The sequence shown here is derived from an EMBL/GenBank/DDBJ whole genome shotgun (WGS) entry which is preliminary data.</text>
</comment>
<dbReference type="RefSeq" id="WP_162220605.1">
    <property type="nucleotide sequence ID" value="NZ_JANJZM010000013.1"/>
</dbReference>
<dbReference type="InterPro" id="IPR023393">
    <property type="entry name" value="START-like_dom_sf"/>
</dbReference>
<evidence type="ECO:0000313" key="2">
    <source>
        <dbReference type="Proteomes" id="UP000462501"/>
    </source>
</evidence>
<accession>A0A845STU6</accession>
<proteinExistence type="predicted"/>
<sequence>MALSNIKAVFRYNIQDVWNIVTSLEKYQWRSDLSKIDIISETQFVEYTKDEYATTFTVTAFEPLKRWEFDMENSNMKGHWTGIFTSKGEETEVDFTEDVTAKKIMMKPFIKAFLKKQQGLYINDLRKELERIYG</sequence>
<dbReference type="Gene3D" id="3.30.530.20">
    <property type="match status" value="1"/>
</dbReference>
<gene>
    <name evidence="1" type="ORF">FMM72_03440</name>
</gene>
<evidence type="ECO:0008006" key="3">
    <source>
        <dbReference type="Google" id="ProtNLM"/>
    </source>
</evidence>
<dbReference type="AlphaFoldDB" id="A0A845STU6"/>
<protein>
    <recommendedName>
        <fullName evidence="3">Polyketide cyclase</fullName>
    </recommendedName>
</protein>
<name>A0A845STU6_9FIRM</name>